<gene>
    <name evidence="2" type="ORF">BLA15945_00405</name>
</gene>
<evidence type="ECO:0000256" key="1">
    <source>
        <dbReference type="SAM" id="MobiDB-lite"/>
    </source>
</evidence>
<proteinExistence type="predicted"/>
<accession>A0A6P2H9D5</accession>
<sequence>MILRHPPGPGTTSEPDADLPYSGIPATLPDSGVVINVRGVAYVIQLPPRDHARPALWRELADWRDDRSVDGTPGGGTDPGKRQD</sequence>
<name>A0A6P2H9D5_BURL3</name>
<evidence type="ECO:0000313" key="2">
    <source>
        <dbReference type="EMBL" id="VWB12137.1"/>
    </source>
</evidence>
<organism evidence="2 3">
    <name type="scientific">Burkholderia lata (strain ATCC 17760 / DSM 23089 / LMG 22485 / NCIMB 9086 / R18194 / 383)</name>
    <dbReference type="NCBI Taxonomy" id="482957"/>
    <lineage>
        <taxon>Bacteria</taxon>
        <taxon>Pseudomonadati</taxon>
        <taxon>Pseudomonadota</taxon>
        <taxon>Betaproteobacteria</taxon>
        <taxon>Burkholderiales</taxon>
        <taxon>Burkholderiaceae</taxon>
        <taxon>Burkholderia</taxon>
        <taxon>Burkholderia cepacia complex</taxon>
    </lineage>
</organism>
<dbReference type="EMBL" id="CABVPU010000001">
    <property type="protein sequence ID" value="VWB12137.1"/>
    <property type="molecule type" value="Genomic_DNA"/>
</dbReference>
<dbReference type="Proteomes" id="UP000494174">
    <property type="component" value="Unassembled WGS sequence"/>
</dbReference>
<dbReference type="RefSeq" id="WP_174967123.1">
    <property type="nucleotide sequence ID" value="NZ_CABVPS010000002.1"/>
</dbReference>
<dbReference type="AlphaFoldDB" id="A0A6P2H9D5"/>
<evidence type="ECO:0000313" key="3">
    <source>
        <dbReference type="Proteomes" id="UP000494174"/>
    </source>
</evidence>
<reference evidence="2 3" key="1">
    <citation type="submission" date="2019-09" db="EMBL/GenBank/DDBJ databases">
        <authorList>
            <person name="Depoorter E."/>
        </authorList>
    </citation>
    <scope>NUCLEOTIDE SEQUENCE [LARGE SCALE GENOMIC DNA]</scope>
    <source>
        <strain evidence="2">R-15945</strain>
    </source>
</reference>
<feature type="region of interest" description="Disordered" evidence="1">
    <location>
        <begin position="62"/>
        <end position="84"/>
    </location>
</feature>
<protein>
    <submittedName>
        <fullName evidence="2">Uncharacterized protein</fullName>
    </submittedName>
</protein>
<feature type="region of interest" description="Disordered" evidence="1">
    <location>
        <begin position="1"/>
        <end position="24"/>
    </location>
</feature>